<dbReference type="AlphaFoldDB" id="A0A2P2HZM2"/>
<evidence type="ECO:0000256" key="2">
    <source>
        <dbReference type="ARBA" id="ARBA00010913"/>
    </source>
</evidence>
<dbReference type="InterPro" id="IPR039910">
    <property type="entry name" value="D15-like"/>
</dbReference>
<dbReference type="GO" id="GO:0033108">
    <property type="term" value="P:mitochondrial respiratory chain complex assembly"/>
    <property type="evidence" value="ECO:0007669"/>
    <property type="project" value="TreeGrafter"/>
</dbReference>
<evidence type="ECO:0000256" key="4">
    <source>
        <dbReference type="ARBA" id="ARBA00022692"/>
    </source>
</evidence>
<reference evidence="9" key="2">
    <citation type="journal article" date="2018" name="Biosci. Biotechnol. Biochem.">
        <title>Polysaccharide hydrolase of the hadal zone amphipods Hirondellea gigas.</title>
        <authorList>
            <person name="Kobayashi H."/>
            <person name="Nagahama T."/>
            <person name="Arai W."/>
            <person name="Sasagawa Y."/>
            <person name="Umeda M."/>
            <person name="Hayashi T."/>
            <person name="Nikaido I."/>
            <person name="Watanabe H."/>
            <person name="Oguri K."/>
            <person name="Kitazato H."/>
            <person name="Fujioka K."/>
            <person name="Kido Y."/>
            <person name="Takami H."/>
        </authorList>
    </citation>
    <scope>NUCLEOTIDE SEQUENCE</scope>
    <source>
        <tissue evidence="9">Whole body</tissue>
    </source>
</reference>
<accession>A0A2P2HZM2</accession>
<evidence type="ECO:0000256" key="1">
    <source>
        <dbReference type="ARBA" id="ARBA00004374"/>
    </source>
</evidence>
<feature type="domain" description="Bacterial surface antigen (D15)" evidence="8">
    <location>
        <begin position="134"/>
        <end position="447"/>
    </location>
</feature>
<name>A0A2P2HZM2_9CRUS</name>
<evidence type="ECO:0000259" key="8">
    <source>
        <dbReference type="Pfam" id="PF01103"/>
    </source>
</evidence>
<keyword evidence="3" id="KW-1134">Transmembrane beta strand</keyword>
<keyword evidence="5" id="KW-1000">Mitochondrion outer membrane</keyword>
<dbReference type="Gene3D" id="2.40.160.50">
    <property type="entry name" value="membrane protein fhac: a member of the omp85/tpsb transporter family"/>
    <property type="match status" value="1"/>
</dbReference>
<dbReference type="PANTHER" id="PTHR12815:SF18">
    <property type="entry name" value="SORTING AND ASSEMBLY MACHINERY COMPONENT 50 HOMOLOG"/>
    <property type="match status" value="1"/>
</dbReference>
<comment type="similarity">
    <text evidence="2">Belongs to the SAM50/omp85 family.</text>
</comment>
<dbReference type="PANTHER" id="PTHR12815">
    <property type="entry name" value="SORTING AND ASSEMBLY MACHINERY SAMM50 PROTEIN FAMILY MEMBER"/>
    <property type="match status" value="1"/>
</dbReference>
<sequence length="452" mass="49115">MGTVHAKSVDPEDTEEEKARVDLQGLKAQVQRVHVSGLGRTKDDLIIFSVRDIFEARDFQSVILKIHEAKTKLAGLGCFKAVDVVIDTYDGADAMQDGIQVTFEVEELNLIGLRVNTAIGLNEGILSGGGALRNVFGRGEEINANYSHGTKKTTSFAINFVKPFHNECKTKFSSSIYQSCVEAGWAGYKEVDRGLLLGLAFSAAPNVTQQLVLDTAWRQLSCLSKSTAFAIREHCGHTLKSAIRHEISIDTRDDNIFPSDGQLMKMKNEIAGFGGNIGYIKNEASWQSNVPLPFNVVAQASLSAGHLFALNSKGTSICDRFVMGGPMTMRGFQLGGIGPHSDTCAVGAEAFWCGGVHLYTPLPLLTQGTFTDRFRVHMWANIGNIGDWKMDGSAREKLATLVRDMRLSYGAGIALNVAGLARVELNYCLPLLSKRGDKLQHGVQFGIAADVL</sequence>
<evidence type="ECO:0000256" key="7">
    <source>
        <dbReference type="ARBA" id="ARBA00023136"/>
    </source>
</evidence>
<proteinExistence type="evidence at transcript level"/>
<evidence type="ECO:0000256" key="6">
    <source>
        <dbReference type="ARBA" id="ARBA00023128"/>
    </source>
</evidence>
<keyword evidence="6" id="KW-0496">Mitochondrion</keyword>
<dbReference type="FunFam" id="2.40.160.50:FF:000002">
    <property type="entry name" value="sorting and assembly machinery component 50 homolog"/>
    <property type="match status" value="1"/>
</dbReference>
<evidence type="ECO:0000313" key="10">
    <source>
        <dbReference type="EMBL" id="LAC21121.1"/>
    </source>
</evidence>
<organism evidence="9">
    <name type="scientific">Hirondellea gigas</name>
    <dbReference type="NCBI Taxonomy" id="1518452"/>
    <lineage>
        <taxon>Eukaryota</taxon>
        <taxon>Metazoa</taxon>
        <taxon>Ecdysozoa</taxon>
        <taxon>Arthropoda</taxon>
        <taxon>Crustacea</taxon>
        <taxon>Multicrustacea</taxon>
        <taxon>Malacostraca</taxon>
        <taxon>Eumalacostraca</taxon>
        <taxon>Peracarida</taxon>
        <taxon>Amphipoda</taxon>
        <taxon>Amphilochidea</taxon>
        <taxon>Lysianassida</taxon>
        <taxon>Lysianassidira</taxon>
        <taxon>Lysianassoidea</taxon>
        <taxon>Lysianassidae</taxon>
        <taxon>Hirondellea</taxon>
    </lineage>
</organism>
<comment type="subcellular location">
    <subcellularLocation>
        <location evidence="1">Mitochondrion outer membrane</location>
        <topology evidence="1">Multi-pass membrane protein</topology>
    </subcellularLocation>
</comment>
<protein>
    <submittedName>
        <fullName evidence="9">Sorting and assembly machinery component 50 homolog A-like</fullName>
    </submittedName>
</protein>
<reference evidence="10" key="1">
    <citation type="submission" date="2017-11" db="EMBL/GenBank/DDBJ databases">
        <title>The sensing device of the deep-sea amphipod.</title>
        <authorList>
            <person name="Kobayashi H."/>
            <person name="Nagahama T."/>
            <person name="Arai W."/>
            <person name="Sasagawa Y."/>
            <person name="Umeda M."/>
            <person name="Hayashi T."/>
            <person name="Nikaido I."/>
            <person name="Watanabe H."/>
            <person name="Oguri K."/>
            <person name="Kitazato H."/>
            <person name="Fujioka K."/>
            <person name="Kido Y."/>
            <person name="Takami H."/>
        </authorList>
    </citation>
    <scope>NUCLEOTIDE SEQUENCE</scope>
    <source>
        <tissue evidence="10">Whole body</tissue>
    </source>
</reference>
<dbReference type="Pfam" id="PF01103">
    <property type="entry name" value="Omp85"/>
    <property type="match status" value="1"/>
</dbReference>
<dbReference type="GO" id="GO:0045040">
    <property type="term" value="P:protein insertion into mitochondrial outer membrane"/>
    <property type="evidence" value="ECO:0007669"/>
    <property type="project" value="TreeGrafter"/>
</dbReference>
<keyword evidence="7" id="KW-0472">Membrane</keyword>
<evidence type="ECO:0000256" key="3">
    <source>
        <dbReference type="ARBA" id="ARBA00022452"/>
    </source>
</evidence>
<dbReference type="InterPro" id="IPR000184">
    <property type="entry name" value="Bac_surfAg_D15"/>
</dbReference>
<evidence type="ECO:0000256" key="5">
    <source>
        <dbReference type="ARBA" id="ARBA00022787"/>
    </source>
</evidence>
<evidence type="ECO:0000313" key="9">
    <source>
        <dbReference type="EMBL" id="LAB67228.1"/>
    </source>
</evidence>
<keyword evidence="4" id="KW-0812">Transmembrane</keyword>
<dbReference type="EMBL" id="IACF01001534">
    <property type="protein sequence ID" value="LAB67228.1"/>
    <property type="molecule type" value="mRNA"/>
</dbReference>
<dbReference type="GO" id="GO:0005741">
    <property type="term" value="C:mitochondrial outer membrane"/>
    <property type="evidence" value="ECO:0007669"/>
    <property type="project" value="UniProtKB-SubCell"/>
</dbReference>
<dbReference type="EMBL" id="IACT01001799">
    <property type="protein sequence ID" value="LAC21121.1"/>
    <property type="molecule type" value="mRNA"/>
</dbReference>